<dbReference type="eggNOG" id="KOG4266">
    <property type="taxonomic scope" value="Eukaryota"/>
</dbReference>
<accession>Q55EK0</accession>
<feature type="chain" id="PRO_5004250339" description="EGF-like domain-containing protein" evidence="7">
    <location>
        <begin position="20"/>
        <end position="646"/>
    </location>
</feature>
<dbReference type="KEGG" id="ddi:DDB_G0268856"/>
<evidence type="ECO:0000313" key="9">
    <source>
        <dbReference type="EMBL" id="EAL73017.1"/>
    </source>
</evidence>
<dbReference type="OMA" id="FASAIEW"/>
<dbReference type="HOGENOM" id="CLU_405698_0_0_1"/>
<dbReference type="PhylomeDB" id="Q55EK0"/>
<name>Q55EK0_DICDI</name>
<dbReference type="GeneID" id="8616713"/>
<gene>
    <name evidence="9" type="ORF">DDB_G0268856</name>
</gene>
<keyword evidence="4 6" id="KW-0720">Serine protease</keyword>
<dbReference type="FunCoup" id="Q55EK0">
    <property type="interactions" value="44"/>
</dbReference>
<comment type="caution">
    <text evidence="5">Lacks conserved residue(s) required for the propagation of feature annotation.</text>
</comment>
<evidence type="ECO:0000313" key="10">
    <source>
        <dbReference type="Proteomes" id="UP000002195"/>
    </source>
</evidence>
<dbReference type="GlyGen" id="Q55EK0">
    <property type="glycosylation" value="1 site"/>
</dbReference>
<evidence type="ECO:0000259" key="8">
    <source>
        <dbReference type="PROSITE" id="PS50026"/>
    </source>
</evidence>
<dbReference type="EMBL" id="AAFI02000004">
    <property type="protein sequence ID" value="EAL73017.1"/>
    <property type="molecule type" value="Genomic_DNA"/>
</dbReference>
<dbReference type="FunFam" id="3.40.50.200:FF:000030">
    <property type="entry name" value="Uncharacterized protein"/>
    <property type="match status" value="1"/>
</dbReference>
<evidence type="ECO:0000256" key="4">
    <source>
        <dbReference type="ARBA" id="ARBA00022825"/>
    </source>
</evidence>
<evidence type="ECO:0000256" key="6">
    <source>
        <dbReference type="PROSITE-ProRule" id="PRU01240"/>
    </source>
</evidence>
<dbReference type="InterPro" id="IPR050131">
    <property type="entry name" value="Peptidase_S8_subtilisin-like"/>
</dbReference>
<keyword evidence="5" id="KW-0245">EGF-like domain</keyword>
<dbReference type="PROSITE" id="PS50026">
    <property type="entry name" value="EGF_3"/>
    <property type="match status" value="1"/>
</dbReference>
<dbReference type="SUPFAM" id="SSF52743">
    <property type="entry name" value="Subtilisin-like"/>
    <property type="match status" value="1"/>
</dbReference>
<dbReference type="PRINTS" id="PR00723">
    <property type="entry name" value="SUBTILISIN"/>
</dbReference>
<dbReference type="PANTHER" id="PTHR43806:SF67">
    <property type="entry name" value="EGF-LIKE DOMAIN-CONTAINING PROTEIN"/>
    <property type="match status" value="1"/>
</dbReference>
<sequence length="646" mass="72375">MKINYILLLILLLIKLINSFNYEFDGKYKISEKLTDHLINNQDEENIKIWVTFNSKKKENFYNIEEFSKNNGLKKESIERRINRCHDKNKIIDDSDIIINQDFINQVLTCGNENTIKLIQKSNWLNSISISLLKETSNKLIDCIKSLEFVETVDLVTKFKKKTTTTTTTKPLSSSSNEFNGCLKNDEDNSKFEKEFNNLIEKKLLDLKNKLYSSSASASASASSSDSYFNEIPDKYYGYSNTGLRQINVDKLHEMGYDGFGIKILITDTGYRKSHEVFKHMKIIGEYNFLKNKNNTQDDFDPFFKDVNEQQTGHGTFTLSTLGGYRPGVLIGAAYNASFLLAETENATSDFPLEEDNWIAAIEWGESHGAQLVSSSLGYENWYTYANKDGHFSKISRVATMAVNKGMVVVMGVGNSGDLGMGIPADAEYVISVGAIDSNGERTEFSSIGPTADGRIKPEVMALGLGNLVAHNLNDTTYDRFDGTSFSCPLVASGIALLMQAHPNWSPKQIYEAVISSASKSKSPDYLMGFGIFNALKAYEHNPTNSSDCTINGIGCSNSNGRCNLQSKQCQCELPFYGQFCQYNRIPCGQRCLFLNSTCGIPSNNFNVSFTCIEPNIGDFSNQSPKLNNNNFYKSLFIIFLFFISI</sequence>
<dbReference type="STRING" id="44689.Q55EK0"/>
<dbReference type="GO" id="GO:0006508">
    <property type="term" value="P:proteolysis"/>
    <property type="evidence" value="ECO:0007669"/>
    <property type="project" value="UniProtKB-KW"/>
</dbReference>
<keyword evidence="2 6" id="KW-0645">Protease</keyword>
<dbReference type="InterPro" id="IPR000742">
    <property type="entry name" value="EGF"/>
</dbReference>
<feature type="active site" description="Charge relay system" evidence="6">
    <location>
        <position position="268"/>
    </location>
</feature>
<keyword evidence="7" id="KW-0732">Signal</keyword>
<evidence type="ECO:0000256" key="1">
    <source>
        <dbReference type="ARBA" id="ARBA00011073"/>
    </source>
</evidence>
<feature type="active site" description="Charge relay system" evidence="6">
    <location>
        <position position="485"/>
    </location>
</feature>
<dbReference type="GO" id="GO:0004252">
    <property type="term" value="F:serine-type endopeptidase activity"/>
    <property type="evidence" value="ECO:0000318"/>
    <property type="project" value="GO_Central"/>
</dbReference>
<comment type="similarity">
    <text evidence="1 6">Belongs to the peptidase S8 family.</text>
</comment>
<keyword evidence="3 6" id="KW-0378">Hydrolase</keyword>
<dbReference type="CDD" id="cd07493">
    <property type="entry name" value="Peptidases_S8_9"/>
    <property type="match status" value="1"/>
</dbReference>
<proteinExistence type="inferred from homology"/>
<feature type="domain" description="EGF-like" evidence="8">
    <location>
        <begin position="545"/>
        <end position="582"/>
    </location>
</feature>
<dbReference type="VEuPathDB" id="AmoebaDB:DDB_G0268856"/>
<dbReference type="Gene3D" id="3.40.50.200">
    <property type="entry name" value="Peptidase S8/S53 domain"/>
    <property type="match status" value="1"/>
</dbReference>
<organism evidence="9 10">
    <name type="scientific">Dictyostelium discoideum</name>
    <name type="common">Social amoeba</name>
    <dbReference type="NCBI Taxonomy" id="44689"/>
    <lineage>
        <taxon>Eukaryota</taxon>
        <taxon>Amoebozoa</taxon>
        <taxon>Evosea</taxon>
        <taxon>Eumycetozoa</taxon>
        <taxon>Dictyostelia</taxon>
        <taxon>Dictyosteliales</taxon>
        <taxon>Dictyosteliaceae</taxon>
        <taxon>Dictyostelium</taxon>
    </lineage>
</organism>
<dbReference type="dictyBase" id="DDB_G0268856"/>
<dbReference type="PaxDb" id="44689-DDB0190087"/>
<dbReference type="InterPro" id="IPR000209">
    <property type="entry name" value="Peptidase_S8/S53_dom"/>
</dbReference>
<evidence type="ECO:0000256" key="7">
    <source>
        <dbReference type="SAM" id="SignalP"/>
    </source>
</evidence>
<dbReference type="InterPro" id="IPR036852">
    <property type="entry name" value="Peptidase_S8/S53_dom_sf"/>
</dbReference>
<dbReference type="Pfam" id="PF00082">
    <property type="entry name" value="Peptidase_S8"/>
    <property type="match status" value="1"/>
</dbReference>
<dbReference type="PANTHER" id="PTHR43806">
    <property type="entry name" value="PEPTIDASE S8"/>
    <property type="match status" value="1"/>
</dbReference>
<dbReference type="PROSITE" id="PS51892">
    <property type="entry name" value="SUBTILASE"/>
    <property type="match status" value="1"/>
</dbReference>
<comment type="caution">
    <text evidence="9">The sequence shown here is derived from an EMBL/GenBank/DDBJ whole genome shotgun (WGS) entry which is preliminary data.</text>
</comment>
<dbReference type="PROSITE" id="PS01186">
    <property type="entry name" value="EGF_2"/>
    <property type="match status" value="1"/>
</dbReference>
<keyword evidence="10" id="KW-1185">Reference proteome</keyword>
<evidence type="ECO:0000256" key="5">
    <source>
        <dbReference type="PROSITE-ProRule" id="PRU00076"/>
    </source>
</evidence>
<feature type="disulfide bond" evidence="5">
    <location>
        <begin position="572"/>
        <end position="581"/>
    </location>
</feature>
<dbReference type="PROSITE" id="PS00022">
    <property type="entry name" value="EGF_1"/>
    <property type="match status" value="1"/>
</dbReference>
<feature type="active site" description="Charge relay system" evidence="6">
    <location>
        <position position="314"/>
    </location>
</feature>
<dbReference type="InParanoid" id="Q55EK0"/>
<dbReference type="InterPro" id="IPR015500">
    <property type="entry name" value="Peptidase_S8_subtilisin-rel"/>
</dbReference>
<keyword evidence="5" id="KW-1015">Disulfide bond</keyword>
<evidence type="ECO:0000256" key="3">
    <source>
        <dbReference type="ARBA" id="ARBA00022801"/>
    </source>
</evidence>
<evidence type="ECO:0000256" key="2">
    <source>
        <dbReference type="ARBA" id="ARBA00022670"/>
    </source>
</evidence>
<dbReference type="SMR" id="Q55EK0"/>
<reference evidence="9 10" key="1">
    <citation type="journal article" date="2005" name="Nature">
        <title>The genome of the social amoeba Dictyostelium discoideum.</title>
        <authorList>
            <consortium name="The Dictyostelium discoideum Sequencing Consortium"/>
            <person name="Eichinger L."/>
            <person name="Pachebat J.A."/>
            <person name="Glockner G."/>
            <person name="Rajandream M.A."/>
            <person name="Sucgang R."/>
            <person name="Berriman M."/>
            <person name="Song J."/>
            <person name="Olsen R."/>
            <person name="Szafranski K."/>
            <person name="Xu Q."/>
            <person name="Tunggal B."/>
            <person name="Kummerfeld S."/>
            <person name="Madera M."/>
            <person name="Konfortov B.A."/>
            <person name="Rivero F."/>
            <person name="Bankier A.T."/>
            <person name="Lehmann R."/>
            <person name="Hamlin N."/>
            <person name="Davies R."/>
            <person name="Gaudet P."/>
            <person name="Fey P."/>
            <person name="Pilcher K."/>
            <person name="Chen G."/>
            <person name="Saunders D."/>
            <person name="Sodergren E."/>
            <person name="Davis P."/>
            <person name="Kerhornou A."/>
            <person name="Nie X."/>
            <person name="Hall N."/>
            <person name="Anjard C."/>
            <person name="Hemphill L."/>
            <person name="Bason N."/>
            <person name="Farbrother P."/>
            <person name="Desany B."/>
            <person name="Just E."/>
            <person name="Morio T."/>
            <person name="Rost R."/>
            <person name="Churcher C."/>
            <person name="Cooper J."/>
            <person name="Haydock S."/>
            <person name="van Driessche N."/>
            <person name="Cronin A."/>
            <person name="Goodhead I."/>
            <person name="Muzny D."/>
            <person name="Mourier T."/>
            <person name="Pain A."/>
            <person name="Lu M."/>
            <person name="Harper D."/>
            <person name="Lindsay R."/>
            <person name="Hauser H."/>
            <person name="James K."/>
            <person name="Quiles M."/>
            <person name="Madan Babu M."/>
            <person name="Saito T."/>
            <person name="Buchrieser C."/>
            <person name="Wardroper A."/>
            <person name="Felder M."/>
            <person name="Thangavelu M."/>
            <person name="Johnson D."/>
            <person name="Knights A."/>
            <person name="Loulseged H."/>
            <person name="Mungall K."/>
            <person name="Oliver K."/>
            <person name="Price C."/>
            <person name="Quail M.A."/>
            <person name="Urushihara H."/>
            <person name="Hernandez J."/>
            <person name="Rabbinowitsch E."/>
            <person name="Steffen D."/>
            <person name="Sanders M."/>
            <person name="Ma J."/>
            <person name="Kohara Y."/>
            <person name="Sharp S."/>
            <person name="Simmonds M."/>
            <person name="Spiegler S."/>
            <person name="Tivey A."/>
            <person name="Sugano S."/>
            <person name="White B."/>
            <person name="Walker D."/>
            <person name="Woodward J."/>
            <person name="Winckler T."/>
            <person name="Tanaka Y."/>
            <person name="Shaulsky G."/>
            <person name="Schleicher M."/>
            <person name="Weinstock G."/>
            <person name="Rosenthal A."/>
            <person name="Cox E.C."/>
            <person name="Chisholm R.L."/>
            <person name="Gibbs R."/>
            <person name="Loomis W.F."/>
            <person name="Platzer M."/>
            <person name="Kay R.R."/>
            <person name="Williams J."/>
            <person name="Dear P.H."/>
            <person name="Noegel A.A."/>
            <person name="Barrell B."/>
            <person name="Kuspa A."/>
        </authorList>
    </citation>
    <scope>NUCLEOTIDE SEQUENCE [LARGE SCALE GENOMIC DNA]</scope>
    <source>
        <strain evidence="9 10">AX4</strain>
    </source>
</reference>
<dbReference type="RefSeq" id="XP_647020.1">
    <property type="nucleotide sequence ID" value="XM_641928.1"/>
</dbReference>
<dbReference type="AlphaFoldDB" id="Q55EK0"/>
<feature type="signal peptide" evidence="7">
    <location>
        <begin position="1"/>
        <end position="19"/>
    </location>
</feature>
<protein>
    <recommendedName>
        <fullName evidence="8">EGF-like domain-containing protein</fullName>
    </recommendedName>
</protein>
<dbReference type="Proteomes" id="UP000002195">
    <property type="component" value="Unassembled WGS sequence"/>
</dbReference>